<keyword evidence="4" id="KW-0843">Virulence</keyword>
<keyword evidence="2" id="KW-0800">Toxin</keyword>
<evidence type="ECO:0000259" key="5">
    <source>
        <dbReference type="Pfam" id="PF04829"/>
    </source>
</evidence>
<name>A0A0A3ZLY5_9GAMM</name>
<dbReference type="STRING" id="371042.NG99_24680"/>
<dbReference type="EMBL" id="JRUQ01000089">
    <property type="protein sequence ID" value="KGT86758.1"/>
    <property type="molecule type" value="Genomic_DNA"/>
</dbReference>
<comment type="caution">
    <text evidence="6">The sequence shown here is derived from an EMBL/GenBank/DDBJ whole genome shotgun (WGS) entry which is preliminary data.</text>
</comment>
<keyword evidence="3" id="KW-1266">Target cell cytoplasm</keyword>
<feature type="domain" description="VENN motif-containing" evidence="5">
    <location>
        <begin position="1"/>
        <end position="48"/>
    </location>
</feature>
<evidence type="ECO:0000313" key="6">
    <source>
        <dbReference type="EMBL" id="KGT86758.1"/>
    </source>
</evidence>
<dbReference type="InterPro" id="IPR006914">
    <property type="entry name" value="VENN_dom"/>
</dbReference>
<evidence type="ECO:0000256" key="1">
    <source>
        <dbReference type="ARBA" id="ARBA00004219"/>
    </source>
</evidence>
<dbReference type="AlphaFoldDB" id="A0A0A3ZLY5"/>
<dbReference type="Pfam" id="PF04829">
    <property type="entry name" value="PT-VENN"/>
    <property type="match status" value="1"/>
</dbReference>
<evidence type="ECO:0000256" key="3">
    <source>
        <dbReference type="ARBA" id="ARBA00022913"/>
    </source>
</evidence>
<reference evidence="6 7" key="1">
    <citation type="submission" date="2014-10" db="EMBL/GenBank/DDBJ databases">
        <title>Genome sequence of Erwinia typographi M043b.</title>
        <authorList>
            <person name="Chan K.-G."/>
            <person name="Tan W.-S."/>
        </authorList>
    </citation>
    <scope>NUCLEOTIDE SEQUENCE [LARGE SCALE GENOMIC DNA]</scope>
    <source>
        <strain evidence="6 7">M043b</strain>
    </source>
</reference>
<organism evidence="6 7">
    <name type="scientific">Erwinia typographi</name>
    <dbReference type="NCBI Taxonomy" id="371042"/>
    <lineage>
        <taxon>Bacteria</taxon>
        <taxon>Pseudomonadati</taxon>
        <taxon>Pseudomonadota</taxon>
        <taxon>Gammaproteobacteria</taxon>
        <taxon>Enterobacterales</taxon>
        <taxon>Erwiniaceae</taxon>
        <taxon>Erwinia</taxon>
    </lineage>
</organism>
<dbReference type="GO" id="GO:0090729">
    <property type="term" value="F:toxin activity"/>
    <property type="evidence" value="ECO:0007669"/>
    <property type="project" value="UniProtKB-KW"/>
</dbReference>
<evidence type="ECO:0000256" key="4">
    <source>
        <dbReference type="ARBA" id="ARBA00023026"/>
    </source>
</evidence>
<evidence type="ECO:0000313" key="7">
    <source>
        <dbReference type="Proteomes" id="UP000030351"/>
    </source>
</evidence>
<dbReference type="eggNOG" id="COG3210">
    <property type="taxonomic scope" value="Bacteria"/>
</dbReference>
<sequence>MTENQKQTISALATLAAGLAGGVVGDSTADAVAGAQAGKNSSENNNLGGLGSYGQAAASLGSLMIEAGAAAEEINAALSKNAKGDLPANQNPVTGLLTAWGAGMTTVMAPVLLPATATAGSVIGAGATGGSANVFNQLNNGASFSATDALIATGVSALTQGKGFWFTEVASVTGAYTGAKLQGKDVLPAMVGAGFGTAVGAAGSKLISVGNNLSPIMPDKSANLAGAVIGTGASEVAGSEVQKQLESNK</sequence>
<comment type="subcellular location">
    <subcellularLocation>
        <location evidence="1">Target cell</location>
        <location evidence="1">Target cell cytoplasm</location>
    </subcellularLocation>
</comment>
<accession>A0A0A3ZLY5</accession>
<protein>
    <recommendedName>
        <fullName evidence="5">VENN motif-containing domain-containing protein</fullName>
    </recommendedName>
</protein>
<gene>
    <name evidence="6" type="ORF">NG99_24680</name>
</gene>
<evidence type="ECO:0000256" key="2">
    <source>
        <dbReference type="ARBA" id="ARBA00022656"/>
    </source>
</evidence>
<keyword evidence="7" id="KW-1185">Reference proteome</keyword>
<proteinExistence type="predicted"/>
<dbReference type="Proteomes" id="UP000030351">
    <property type="component" value="Unassembled WGS sequence"/>
</dbReference>